<comment type="similarity">
    <text evidence="2">Belongs to the PpiC/parvulin rotamase family.</text>
</comment>
<comment type="catalytic activity">
    <reaction evidence="1">
        <text>[protein]-peptidylproline (omega=180) = [protein]-peptidylproline (omega=0)</text>
        <dbReference type="Rhea" id="RHEA:16237"/>
        <dbReference type="Rhea" id="RHEA-COMP:10747"/>
        <dbReference type="Rhea" id="RHEA-COMP:10748"/>
        <dbReference type="ChEBI" id="CHEBI:83833"/>
        <dbReference type="ChEBI" id="CHEBI:83834"/>
        <dbReference type="EC" id="5.2.1.8"/>
    </reaction>
</comment>
<dbReference type="InterPro" id="IPR000297">
    <property type="entry name" value="PPIase_PpiC"/>
</dbReference>
<dbReference type="PROSITE" id="PS01096">
    <property type="entry name" value="PPIC_PPIASE_1"/>
    <property type="match status" value="1"/>
</dbReference>
<dbReference type="Gene3D" id="3.10.50.40">
    <property type="match status" value="1"/>
</dbReference>
<evidence type="ECO:0000256" key="2">
    <source>
        <dbReference type="ARBA" id="ARBA00007656"/>
    </source>
</evidence>
<evidence type="ECO:0000256" key="6">
    <source>
        <dbReference type="ARBA" id="ARBA00023235"/>
    </source>
</evidence>
<dbReference type="PANTHER" id="PTHR47245:SF1">
    <property type="entry name" value="FOLDASE PROTEIN PRSA"/>
    <property type="match status" value="1"/>
</dbReference>
<dbReference type="PANTHER" id="PTHR47245">
    <property type="entry name" value="PEPTIDYLPROLYL ISOMERASE"/>
    <property type="match status" value="1"/>
</dbReference>
<dbReference type="InterPro" id="IPR050245">
    <property type="entry name" value="PrsA_foldase"/>
</dbReference>
<gene>
    <name evidence="10" type="ORF">JAY77_22800</name>
</gene>
<reference evidence="10" key="1">
    <citation type="journal article" date="2021" name="Proc. Natl. Acad. Sci. U.S.A.">
        <title>Global biogeography of chemosynthetic symbionts reveals both localized and globally distributed symbiont groups. .</title>
        <authorList>
            <person name="Osvatic J.T."/>
            <person name="Wilkins L.G.E."/>
            <person name="Leibrecht L."/>
            <person name="Leray M."/>
            <person name="Zauner S."/>
            <person name="Polzin J."/>
            <person name="Camacho Y."/>
            <person name="Gros O."/>
            <person name="van Gils J.A."/>
            <person name="Eisen J.A."/>
            <person name="Petersen J.M."/>
            <person name="Yuen B."/>
        </authorList>
    </citation>
    <scope>NUCLEOTIDE SEQUENCE</scope>
    <source>
        <strain evidence="10">MAGclacostrist055</strain>
    </source>
</reference>
<feature type="region of interest" description="Disordered" evidence="8">
    <location>
        <begin position="1"/>
        <end position="26"/>
    </location>
</feature>
<dbReference type="EC" id="5.2.1.8" evidence="3"/>
<evidence type="ECO:0000256" key="3">
    <source>
        <dbReference type="ARBA" id="ARBA00013194"/>
    </source>
</evidence>
<sequence>MAVERSARPKGWRLSPPRCNGSTGQSPPTFLPPLILLLMLMISLSTADVHSAENETGEKQVFATVNGESIPMSTYRVILHMGARQRFYHGQPPEEELKAYRKEVGEQLVDEIVLHQEAMRRGIVPDPKRVKQEVDKNVKRLATQAGWEEAKKKMVPLLHRGLQRHDRIRQLKDQFRSEVTQPSEAEVRVFYNTNLDKFTSPPQSRISMILLKVPPWGSADIWRQKREELTAIKHEIIKGMEFSEAAKRYSDDGSAPNGGDMGYLHQGMLGTQSEEAISKLETGDISDPITLLEGVALFHLIERADARINPLENVRQRAIELLMRERRESVVSEEERRLRNSADIRYSVPDYYEQRLELSGRGKKKKS</sequence>
<organism evidence="10 11">
    <name type="scientific">Candidatus Thiodiazotropha taylori</name>
    <dbReference type="NCBI Taxonomy" id="2792791"/>
    <lineage>
        <taxon>Bacteria</taxon>
        <taxon>Pseudomonadati</taxon>
        <taxon>Pseudomonadota</taxon>
        <taxon>Gammaproteobacteria</taxon>
        <taxon>Chromatiales</taxon>
        <taxon>Sedimenticolaceae</taxon>
        <taxon>Candidatus Thiodiazotropha</taxon>
    </lineage>
</organism>
<keyword evidence="4" id="KW-0732">Signal</keyword>
<dbReference type="InterPro" id="IPR023058">
    <property type="entry name" value="PPIase_PpiC_CS"/>
</dbReference>
<dbReference type="Proteomes" id="UP000886674">
    <property type="component" value="Unassembled WGS sequence"/>
</dbReference>
<dbReference type="PROSITE" id="PS50198">
    <property type="entry name" value="PPIC_PPIASE_2"/>
    <property type="match status" value="1"/>
</dbReference>
<feature type="domain" description="PpiC" evidence="9">
    <location>
        <begin position="201"/>
        <end position="302"/>
    </location>
</feature>
<comment type="caution">
    <text evidence="10">The sequence shown here is derived from an EMBL/GenBank/DDBJ whole genome shotgun (WGS) entry which is preliminary data.</text>
</comment>
<evidence type="ECO:0000313" key="10">
    <source>
        <dbReference type="EMBL" id="MCG7980963.1"/>
    </source>
</evidence>
<dbReference type="SUPFAM" id="SSF109998">
    <property type="entry name" value="Triger factor/SurA peptide-binding domain-like"/>
    <property type="match status" value="1"/>
</dbReference>
<dbReference type="AlphaFoldDB" id="A0A9E4NPE4"/>
<keyword evidence="5 7" id="KW-0697">Rotamase</keyword>
<proteinExistence type="inferred from homology"/>
<evidence type="ECO:0000256" key="7">
    <source>
        <dbReference type="PROSITE-ProRule" id="PRU00278"/>
    </source>
</evidence>
<protein>
    <recommendedName>
        <fullName evidence="3">peptidylprolyl isomerase</fullName>
        <ecNumber evidence="3">5.2.1.8</ecNumber>
    </recommendedName>
</protein>
<evidence type="ECO:0000256" key="8">
    <source>
        <dbReference type="SAM" id="MobiDB-lite"/>
    </source>
</evidence>
<evidence type="ECO:0000313" key="11">
    <source>
        <dbReference type="Proteomes" id="UP000886674"/>
    </source>
</evidence>
<name>A0A9E4NPE4_9GAMM</name>
<evidence type="ECO:0000256" key="5">
    <source>
        <dbReference type="ARBA" id="ARBA00023110"/>
    </source>
</evidence>
<accession>A0A9E4NPE4</accession>
<evidence type="ECO:0000256" key="1">
    <source>
        <dbReference type="ARBA" id="ARBA00000971"/>
    </source>
</evidence>
<dbReference type="Pfam" id="PF00639">
    <property type="entry name" value="Rotamase"/>
    <property type="match status" value="1"/>
</dbReference>
<evidence type="ECO:0000256" key="4">
    <source>
        <dbReference type="ARBA" id="ARBA00022729"/>
    </source>
</evidence>
<evidence type="ECO:0000259" key="9">
    <source>
        <dbReference type="PROSITE" id="PS50198"/>
    </source>
</evidence>
<dbReference type="EMBL" id="JAEPCR010000177">
    <property type="protein sequence ID" value="MCG7980963.1"/>
    <property type="molecule type" value="Genomic_DNA"/>
</dbReference>
<dbReference type="InterPro" id="IPR046357">
    <property type="entry name" value="PPIase_dom_sf"/>
</dbReference>
<dbReference type="GO" id="GO:0003755">
    <property type="term" value="F:peptidyl-prolyl cis-trans isomerase activity"/>
    <property type="evidence" value="ECO:0007669"/>
    <property type="project" value="UniProtKB-KW"/>
</dbReference>
<dbReference type="Gene3D" id="1.10.4030.10">
    <property type="entry name" value="Porin chaperone SurA, peptide-binding domain"/>
    <property type="match status" value="1"/>
</dbReference>
<dbReference type="Pfam" id="PF13623">
    <property type="entry name" value="SurA_N_2"/>
    <property type="match status" value="1"/>
</dbReference>
<dbReference type="SUPFAM" id="SSF54534">
    <property type="entry name" value="FKBP-like"/>
    <property type="match status" value="1"/>
</dbReference>
<keyword evidence="6 7" id="KW-0413">Isomerase</keyword>
<dbReference type="InterPro" id="IPR027304">
    <property type="entry name" value="Trigger_fact/SurA_dom_sf"/>
</dbReference>